<dbReference type="Gene3D" id="1.20.120.530">
    <property type="entry name" value="GntR ligand-binding domain-like"/>
    <property type="match status" value="1"/>
</dbReference>
<dbReference type="PANTHER" id="PTHR43537:SF5">
    <property type="entry name" value="UXU OPERON TRANSCRIPTIONAL REGULATOR"/>
    <property type="match status" value="1"/>
</dbReference>
<evidence type="ECO:0000256" key="3">
    <source>
        <dbReference type="ARBA" id="ARBA00023163"/>
    </source>
</evidence>
<organism evidence="5 6">
    <name type="scientific">Ancylobacter novellus</name>
    <name type="common">Thiobacillus novellus</name>
    <dbReference type="NCBI Taxonomy" id="921"/>
    <lineage>
        <taxon>Bacteria</taxon>
        <taxon>Pseudomonadati</taxon>
        <taxon>Pseudomonadota</taxon>
        <taxon>Alphaproteobacteria</taxon>
        <taxon>Hyphomicrobiales</taxon>
        <taxon>Xanthobacteraceae</taxon>
        <taxon>Ancylobacter</taxon>
    </lineage>
</organism>
<name>A0A2W5QYU4_ANCNO</name>
<dbReference type="InterPro" id="IPR036390">
    <property type="entry name" value="WH_DNA-bd_sf"/>
</dbReference>
<dbReference type="EMBL" id="QFQD01000032">
    <property type="protein sequence ID" value="PZQ82376.1"/>
    <property type="molecule type" value="Genomic_DNA"/>
</dbReference>
<dbReference type="GO" id="GO:0003677">
    <property type="term" value="F:DNA binding"/>
    <property type="evidence" value="ECO:0007669"/>
    <property type="project" value="UniProtKB-KW"/>
</dbReference>
<dbReference type="Pfam" id="PF07729">
    <property type="entry name" value="FCD"/>
    <property type="match status" value="1"/>
</dbReference>
<sequence>MTRAPIHAIKRHRLFDQVAEHLAQMIYSGELKVGDALPSERDLMERFQVGRPAVREALLWLNKKGLISVSGGERARVTEPDPRDILDQLSGAARFLLSQPQGVQLFQQTRLLVEVALAREAARNADEAQIEEMRELLAANLASTDVPSFEQTDDAFHFAVARVAGNPVINALYEGVLDLLQDQRRTSLKDPRALAAACACHEAIFAGIASHDPDRAEEAMRRHLQDVETFYWAVRVQKP</sequence>
<feature type="domain" description="HTH gntR-type" evidence="4">
    <location>
        <begin position="12"/>
        <end position="80"/>
    </location>
</feature>
<proteinExistence type="predicted"/>
<evidence type="ECO:0000256" key="2">
    <source>
        <dbReference type="ARBA" id="ARBA00023125"/>
    </source>
</evidence>
<dbReference type="SUPFAM" id="SSF48008">
    <property type="entry name" value="GntR ligand-binding domain-like"/>
    <property type="match status" value="1"/>
</dbReference>
<evidence type="ECO:0000259" key="4">
    <source>
        <dbReference type="PROSITE" id="PS50949"/>
    </source>
</evidence>
<comment type="caution">
    <text evidence="5">The sequence shown here is derived from an EMBL/GenBank/DDBJ whole genome shotgun (WGS) entry which is preliminary data.</text>
</comment>
<keyword evidence="3" id="KW-0804">Transcription</keyword>
<dbReference type="PANTHER" id="PTHR43537">
    <property type="entry name" value="TRANSCRIPTIONAL REGULATOR, GNTR FAMILY"/>
    <property type="match status" value="1"/>
</dbReference>
<dbReference type="AlphaFoldDB" id="A0A2W5QYU4"/>
<dbReference type="SMART" id="SM00895">
    <property type="entry name" value="FCD"/>
    <property type="match status" value="1"/>
</dbReference>
<evidence type="ECO:0000256" key="1">
    <source>
        <dbReference type="ARBA" id="ARBA00023015"/>
    </source>
</evidence>
<gene>
    <name evidence="5" type="ORF">DI549_11460</name>
</gene>
<reference evidence="5 6" key="1">
    <citation type="submission" date="2017-08" db="EMBL/GenBank/DDBJ databases">
        <title>Infants hospitalized years apart are colonized by the same room-sourced microbial strains.</title>
        <authorList>
            <person name="Brooks B."/>
            <person name="Olm M.R."/>
            <person name="Firek B.A."/>
            <person name="Baker R."/>
            <person name="Thomas B.C."/>
            <person name="Morowitz M.J."/>
            <person name="Banfield J.F."/>
        </authorList>
    </citation>
    <scope>NUCLEOTIDE SEQUENCE [LARGE SCALE GENOMIC DNA]</scope>
    <source>
        <strain evidence="5">S2_005_001_R2_27</strain>
    </source>
</reference>
<protein>
    <submittedName>
        <fullName evidence="5">GntR family transcriptional regulator</fullName>
    </submittedName>
</protein>
<dbReference type="PROSITE" id="PS50949">
    <property type="entry name" value="HTH_GNTR"/>
    <property type="match status" value="1"/>
</dbReference>
<keyword evidence="1" id="KW-0805">Transcription regulation</keyword>
<dbReference type="Proteomes" id="UP000248887">
    <property type="component" value="Unassembled WGS sequence"/>
</dbReference>
<dbReference type="InterPro" id="IPR008920">
    <property type="entry name" value="TF_FadR/GntR_C"/>
</dbReference>
<dbReference type="InterPro" id="IPR000524">
    <property type="entry name" value="Tscrpt_reg_HTH_GntR"/>
</dbReference>
<dbReference type="InterPro" id="IPR036388">
    <property type="entry name" value="WH-like_DNA-bd_sf"/>
</dbReference>
<dbReference type="SMART" id="SM00345">
    <property type="entry name" value="HTH_GNTR"/>
    <property type="match status" value="1"/>
</dbReference>
<dbReference type="GO" id="GO:0003700">
    <property type="term" value="F:DNA-binding transcription factor activity"/>
    <property type="evidence" value="ECO:0007669"/>
    <property type="project" value="InterPro"/>
</dbReference>
<dbReference type="Pfam" id="PF00392">
    <property type="entry name" value="GntR"/>
    <property type="match status" value="1"/>
</dbReference>
<evidence type="ECO:0000313" key="5">
    <source>
        <dbReference type="EMBL" id="PZQ82376.1"/>
    </source>
</evidence>
<evidence type="ECO:0000313" key="6">
    <source>
        <dbReference type="Proteomes" id="UP000248887"/>
    </source>
</evidence>
<accession>A0A2W5QYU4</accession>
<dbReference type="PRINTS" id="PR00035">
    <property type="entry name" value="HTHGNTR"/>
</dbReference>
<dbReference type="Gene3D" id="1.10.10.10">
    <property type="entry name" value="Winged helix-like DNA-binding domain superfamily/Winged helix DNA-binding domain"/>
    <property type="match status" value="1"/>
</dbReference>
<dbReference type="SUPFAM" id="SSF46785">
    <property type="entry name" value="Winged helix' DNA-binding domain"/>
    <property type="match status" value="1"/>
</dbReference>
<dbReference type="CDD" id="cd07377">
    <property type="entry name" value="WHTH_GntR"/>
    <property type="match status" value="1"/>
</dbReference>
<keyword evidence="2" id="KW-0238">DNA-binding</keyword>
<dbReference type="InterPro" id="IPR011711">
    <property type="entry name" value="GntR_C"/>
</dbReference>